<gene>
    <name evidence="6" type="ORF">Pflav_029900</name>
</gene>
<dbReference type="PRINTS" id="PR00039">
    <property type="entry name" value="HTHLYSR"/>
</dbReference>
<evidence type="ECO:0000256" key="3">
    <source>
        <dbReference type="ARBA" id="ARBA00023125"/>
    </source>
</evidence>
<reference evidence="6 7" key="2">
    <citation type="submission" date="2020-03" db="EMBL/GenBank/DDBJ databases">
        <authorList>
            <person name="Ichikawa N."/>
            <person name="Kimura A."/>
            <person name="Kitahashi Y."/>
            <person name="Uohara A."/>
        </authorList>
    </citation>
    <scope>NUCLEOTIDE SEQUENCE [LARGE SCALE GENOMIC DNA]</scope>
    <source>
        <strain evidence="6 7">NBRC 107702</strain>
    </source>
</reference>
<organism evidence="6 7">
    <name type="scientific">Phytohabitans flavus</name>
    <dbReference type="NCBI Taxonomy" id="1076124"/>
    <lineage>
        <taxon>Bacteria</taxon>
        <taxon>Bacillati</taxon>
        <taxon>Actinomycetota</taxon>
        <taxon>Actinomycetes</taxon>
        <taxon>Micromonosporales</taxon>
        <taxon>Micromonosporaceae</taxon>
    </lineage>
</organism>
<evidence type="ECO:0000256" key="4">
    <source>
        <dbReference type="ARBA" id="ARBA00023163"/>
    </source>
</evidence>
<dbReference type="EMBL" id="AP022870">
    <property type="protein sequence ID" value="BCB76580.1"/>
    <property type="molecule type" value="Genomic_DNA"/>
</dbReference>
<keyword evidence="2" id="KW-0805">Transcription regulation</keyword>
<dbReference type="SUPFAM" id="SSF46785">
    <property type="entry name" value="Winged helix' DNA-binding domain"/>
    <property type="match status" value="1"/>
</dbReference>
<proteinExistence type="inferred from homology"/>
<dbReference type="InterPro" id="IPR000847">
    <property type="entry name" value="LysR_HTH_N"/>
</dbReference>
<dbReference type="Proteomes" id="UP000502508">
    <property type="component" value="Chromosome"/>
</dbReference>
<evidence type="ECO:0000313" key="7">
    <source>
        <dbReference type="Proteomes" id="UP000502508"/>
    </source>
</evidence>
<feature type="domain" description="HTH lysR-type" evidence="5">
    <location>
        <begin position="5"/>
        <end position="63"/>
    </location>
</feature>
<keyword evidence="4" id="KW-0804">Transcription</keyword>
<dbReference type="InterPro" id="IPR036388">
    <property type="entry name" value="WH-like_DNA-bd_sf"/>
</dbReference>
<dbReference type="GO" id="GO:0032993">
    <property type="term" value="C:protein-DNA complex"/>
    <property type="evidence" value="ECO:0007669"/>
    <property type="project" value="TreeGrafter"/>
</dbReference>
<dbReference type="PANTHER" id="PTHR30346">
    <property type="entry name" value="TRANSCRIPTIONAL DUAL REGULATOR HCAR-RELATED"/>
    <property type="match status" value="1"/>
</dbReference>
<dbReference type="Pfam" id="PF00126">
    <property type="entry name" value="HTH_1"/>
    <property type="match status" value="1"/>
</dbReference>
<protein>
    <submittedName>
        <fullName evidence="6">Transcriptional regulator</fullName>
    </submittedName>
</protein>
<dbReference type="KEGG" id="pfla:Pflav_029900"/>
<evidence type="ECO:0000259" key="5">
    <source>
        <dbReference type="PROSITE" id="PS50931"/>
    </source>
</evidence>
<dbReference type="SUPFAM" id="SSF53850">
    <property type="entry name" value="Periplasmic binding protein-like II"/>
    <property type="match status" value="1"/>
</dbReference>
<dbReference type="Gene3D" id="3.40.190.10">
    <property type="entry name" value="Periplasmic binding protein-like II"/>
    <property type="match status" value="2"/>
</dbReference>
<dbReference type="GO" id="GO:0003700">
    <property type="term" value="F:DNA-binding transcription factor activity"/>
    <property type="evidence" value="ECO:0007669"/>
    <property type="project" value="InterPro"/>
</dbReference>
<dbReference type="PROSITE" id="PS50931">
    <property type="entry name" value="HTH_LYSR"/>
    <property type="match status" value="1"/>
</dbReference>
<accession>A0A6F8XRY1</accession>
<keyword evidence="3" id="KW-0238">DNA-binding</keyword>
<dbReference type="PANTHER" id="PTHR30346:SF0">
    <property type="entry name" value="HCA OPERON TRANSCRIPTIONAL ACTIVATOR HCAR"/>
    <property type="match status" value="1"/>
</dbReference>
<evidence type="ECO:0000256" key="1">
    <source>
        <dbReference type="ARBA" id="ARBA00009437"/>
    </source>
</evidence>
<evidence type="ECO:0000256" key="2">
    <source>
        <dbReference type="ARBA" id="ARBA00023015"/>
    </source>
</evidence>
<evidence type="ECO:0000313" key="6">
    <source>
        <dbReference type="EMBL" id="BCB76580.1"/>
    </source>
</evidence>
<dbReference type="FunFam" id="1.10.10.10:FF:000001">
    <property type="entry name" value="LysR family transcriptional regulator"/>
    <property type="match status" value="1"/>
</dbReference>
<dbReference type="GO" id="GO:0003677">
    <property type="term" value="F:DNA binding"/>
    <property type="evidence" value="ECO:0007669"/>
    <property type="project" value="UniProtKB-KW"/>
</dbReference>
<dbReference type="RefSeq" id="WP_173036590.1">
    <property type="nucleotide sequence ID" value="NZ_AP022870.1"/>
</dbReference>
<dbReference type="AlphaFoldDB" id="A0A6F8XRY1"/>
<dbReference type="Pfam" id="PF03466">
    <property type="entry name" value="LysR_substrate"/>
    <property type="match status" value="1"/>
</dbReference>
<name>A0A6F8XRY1_9ACTN</name>
<keyword evidence="7" id="KW-1185">Reference proteome</keyword>
<dbReference type="InterPro" id="IPR005119">
    <property type="entry name" value="LysR_subst-bd"/>
</dbReference>
<comment type="similarity">
    <text evidence="1">Belongs to the LysR transcriptional regulatory family.</text>
</comment>
<dbReference type="Gene3D" id="1.10.10.10">
    <property type="entry name" value="Winged helix-like DNA-binding domain superfamily/Winged helix DNA-binding domain"/>
    <property type="match status" value="1"/>
</dbReference>
<dbReference type="InterPro" id="IPR036390">
    <property type="entry name" value="WH_DNA-bd_sf"/>
</dbReference>
<reference evidence="6 7" key="1">
    <citation type="submission" date="2020-03" db="EMBL/GenBank/DDBJ databases">
        <title>Whole genome shotgun sequence of Phytohabitans flavus NBRC 107702.</title>
        <authorList>
            <person name="Komaki H."/>
            <person name="Tamura T."/>
        </authorList>
    </citation>
    <scope>NUCLEOTIDE SEQUENCE [LARGE SCALE GENOMIC DNA]</scope>
    <source>
        <strain evidence="6 7">NBRC 107702</strain>
    </source>
</reference>
<sequence>MDVNYTIRQLQYFVAVAQTGTISAAASRVHVSQSALSLAVSQLERGLGVKLLVRHRAKGVELTPAGARLLQHAEALLAKAADLQSEAGVERGGALSGTLAVGCYTTLAPLFIPPLLAGFKEECPGIMLELAEYSQPELQRDLHDGVLELALLYDYQLDADLEYIEVRTLYPHVLMAEDHRFAKDETVSLTALANEPMILFDVPPSRENWERMMSTIGIEPMLGHRTHNFELTRCLVGRGLGYAVLFQHPTVDLTYEGRRVVARPIEENVPPIQLVLAYPSRTSLTARAHAFADFAIAALAGHPTHRE</sequence>